<keyword evidence="1" id="KW-0645">Protease</keyword>
<sequence length="518" mass="54399">MKRLGLIALAAFIGGAAAIGGYKLLEPKNGELVSFADQQKVLFANNPKISSAGTVDFVEAAAAVSPAVVHIKTSYSGGGSEGRVRSSSPFDMFDDLFGGGGGRRMQRMPRAASGSGVILTPDGYIVTNNHVVDNADKIEVILSNKRKVSAKVIGKDPNTDLALIKVEATDLPVVKMGNSDNVQIGEWVLAVGFPLDLQTTVTAGIVSAKARSIGILGRQQQQDFTEEEYEEYRRTGKAPERTNSSIESFIQTDAAINPGNSGGALVNANGELIGINAAIASQTGTNEGYGFAIPINLAKKILDDFRKYGSVKRGYIGVSFRPLDADYAEELKINDINGLYVSEVLPNGGGAAAGIKKGDIIKKVDGVAVYDSPDLQEKIGRLSPGDKVQLTLLRDGALKDVKVTLRGDNSVGVNTSKLAERSAGTSLGKLGASFEPASAQLKARYGVKNGVVVSNIEAGKLFDSWEIPKGVLITSVNGTPVNSAKDVESALPNSRNGMTTISGVGSQGRFTYSLTTGR</sequence>
<gene>
    <name evidence="1" type="ORF">J2X78_004502</name>
</gene>
<proteinExistence type="predicted"/>
<name>A0ACC6L3B1_9SPHI</name>
<evidence type="ECO:0000313" key="2">
    <source>
        <dbReference type="Proteomes" id="UP001246858"/>
    </source>
</evidence>
<dbReference type="EMBL" id="JAVDTF010000005">
    <property type="protein sequence ID" value="MDR6785910.1"/>
    <property type="molecule type" value="Genomic_DNA"/>
</dbReference>
<protein>
    <submittedName>
        <fullName evidence="1">S1-C subfamily serine protease</fullName>
    </submittedName>
</protein>
<keyword evidence="2" id="KW-1185">Reference proteome</keyword>
<organism evidence="1 2">
    <name type="scientific">Pedobacter africanus</name>
    <dbReference type="NCBI Taxonomy" id="151894"/>
    <lineage>
        <taxon>Bacteria</taxon>
        <taxon>Pseudomonadati</taxon>
        <taxon>Bacteroidota</taxon>
        <taxon>Sphingobacteriia</taxon>
        <taxon>Sphingobacteriales</taxon>
        <taxon>Sphingobacteriaceae</taxon>
        <taxon>Pedobacter</taxon>
    </lineage>
</organism>
<keyword evidence="1" id="KW-0378">Hydrolase</keyword>
<reference evidence="1" key="1">
    <citation type="submission" date="2023-07" db="EMBL/GenBank/DDBJ databases">
        <title>Sorghum-associated microbial communities from plants grown in Nebraska, USA.</title>
        <authorList>
            <person name="Schachtman D."/>
        </authorList>
    </citation>
    <scope>NUCLEOTIDE SEQUENCE</scope>
    <source>
        <strain evidence="1">2697</strain>
    </source>
</reference>
<comment type="caution">
    <text evidence="1">The sequence shown here is derived from an EMBL/GenBank/DDBJ whole genome shotgun (WGS) entry which is preliminary data.</text>
</comment>
<accession>A0ACC6L3B1</accession>
<dbReference type="Proteomes" id="UP001246858">
    <property type="component" value="Unassembled WGS sequence"/>
</dbReference>
<evidence type="ECO:0000313" key="1">
    <source>
        <dbReference type="EMBL" id="MDR6785910.1"/>
    </source>
</evidence>